<reference evidence="3" key="2">
    <citation type="submission" date="2025-08" db="UniProtKB">
        <authorList>
            <consortium name="RefSeq"/>
        </authorList>
    </citation>
    <scope>IDENTIFICATION</scope>
    <source>
        <tissue evidence="3">Leaf</tissue>
    </source>
</reference>
<keyword evidence="1" id="KW-0472">Membrane</keyword>
<evidence type="ECO:0000256" key="1">
    <source>
        <dbReference type="SAM" id="Phobius"/>
    </source>
</evidence>
<dbReference type="RefSeq" id="XP_020092140.1">
    <property type="nucleotide sequence ID" value="XM_020236551.1"/>
</dbReference>
<proteinExistence type="predicted"/>
<protein>
    <submittedName>
        <fullName evidence="3">Uncharacterized protein LOC109712796</fullName>
    </submittedName>
</protein>
<gene>
    <name evidence="3" type="primary">LOC109712796</name>
</gene>
<evidence type="ECO:0000313" key="2">
    <source>
        <dbReference type="Proteomes" id="UP000515123"/>
    </source>
</evidence>
<reference evidence="2" key="1">
    <citation type="journal article" date="2015" name="Nat. Genet.">
        <title>The pineapple genome and the evolution of CAM photosynthesis.</title>
        <authorList>
            <person name="Ming R."/>
            <person name="VanBuren R."/>
            <person name="Wai C.M."/>
            <person name="Tang H."/>
            <person name="Schatz M.C."/>
            <person name="Bowers J.E."/>
            <person name="Lyons E."/>
            <person name="Wang M.L."/>
            <person name="Chen J."/>
            <person name="Biggers E."/>
            <person name="Zhang J."/>
            <person name="Huang L."/>
            <person name="Zhang L."/>
            <person name="Miao W."/>
            <person name="Zhang J."/>
            <person name="Ye Z."/>
            <person name="Miao C."/>
            <person name="Lin Z."/>
            <person name="Wang H."/>
            <person name="Zhou H."/>
            <person name="Yim W.C."/>
            <person name="Priest H.D."/>
            <person name="Zheng C."/>
            <person name="Woodhouse M."/>
            <person name="Edger P.P."/>
            <person name="Guyot R."/>
            <person name="Guo H.B."/>
            <person name="Guo H."/>
            <person name="Zheng G."/>
            <person name="Singh R."/>
            <person name="Sharma A."/>
            <person name="Min X."/>
            <person name="Zheng Y."/>
            <person name="Lee H."/>
            <person name="Gurtowski J."/>
            <person name="Sedlazeck F.J."/>
            <person name="Harkess A."/>
            <person name="McKain M.R."/>
            <person name="Liao Z."/>
            <person name="Fang J."/>
            <person name="Liu J."/>
            <person name="Zhang X."/>
            <person name="Zhang Q."/>
            <person name="Hu W."/>
            <person name="Qin Y."/>
            <person name="Wang K."/>
            <person name="Chen L.Y."/>
            <person name="Shirley N."/>
            <person name="Lin Y.R."/>
            <person name="Liu L.Y."/>
            <person name="Hernandez A.G."/>
            <person name="Wright C.L."/>
            <person name="Bulone V."/>
            <person name="Tuskan G.A."/>
            <person name="Heath K."/>
            <person name="Zee F."/>
            <person name="Moore P.H."/>
            <person name="Sunkar R."/>
            <person name="Leebens-Mack J.H."/>
            <person name="Mockler T."/>
            <person name="Bennetzen J.L."/>
            <person name="Freeling M."/>
            <person name="Sankoff D."/>
            <person name="Paterson A.H."/>
            <person name="Zhu X."/>
            <person name="Yang X."/>
            <person name="Smith J.A."/>
            <person name="Cushman J.C."/>
            <person name="Paull R.E."/>
            <person name="Yu Q."/>
        </authorList>
    </citation>
    <scope>NUCLEOTIDE SEQUENCE [LARGE SCALE GENOMIC DNA]</scope>
    <source>
        <strain evidence="2">cv. F153</strain>
    </source>
</reference>
<feature type="transmembrane region" description="Helical" evidence="1">
    <location>
        <begin position="94"/>
        <end position="119"/>
    </location>
</feature>
<dbReference type="GeneID" id="109712796"/>
<keyword evidence="2" id="KW-1185">Reference proteome</keyword>
<keyword evidence="1" id="KW-1133">Transmembrane helix</keyword>
<keyword evidence="1" id="KW-0812">Transmembrane</keyword>
<evidence type="ECO:0000313" key="3">
    <source>
        <dbReference type="RefSeq" id="XP_020092140.1"/>
    </source>
</evidence>
<dbReference type="Proteomes" id="UP000515123">
    <property type="component" value="Linkage group 7"/>
</dbReference>
<sequence>MLDNKRLFWFWFNICELCQLCGYIREIKDDRELRECEDLFADHVAFGFEATPRGGFLAETFRDFSVALPKFIFGVLFLEYSHRILYSSPPVARFVFNVVKLAALLIGYRLLLIAIRLLLMICLLDWPPDCC</sequence>
<accession>A0A6P5FFW7</accession>
<organism evidence="2 3">
    <name type="scientific">Ananas comosus</name>
    <name type="common">Pineapple</name>
    <name type="synonym">Ananas ananas</name>
    <dbReference type="NCBI Taxonomy" id="4615"/>
    <lineage>
        <taxon>Eukaryota</taxon>
        <taxon>Viridiplantae</taxon>
        <taxon>Streptophyta</taxon>
        <taxon>Embryophyta</taxon>
        <taxon>Tracheophyta</taxon>
        <taxon>Spermatophyta</taxon>
        <taxon>Magnoliopsida</taxon>
        <taxon>Liliopsida</taxon>
        <taxon>Poales</taxon>
        <taxon>Bromeliaceae</taxon>
        <taxon>Bromelioideae</taxon>
        <taxon>Ananas</taxon>
    </lineage>
</organism>
<dbReference type="AlphaFoldDB" id="A0A6P5FFW7"/>
<name>A0A6P5FFW7_ANACO</name>